<feature type="transmembrane region" description="Helical" evidence="1">
    <location>
        <begin position="370"/>
        <end position="391"/>
    </location>
</feature>
<name>A0A2I0SS57_9ACTN</name>
<comment type="caution">
    <text evidence="2">The sequence shown here is derived from an EMBL/GenBank/DDBJ whole genome shotgun (WGS) entry which is preliminary data.</text>
</comment>
<accession>A0A2I0SS57</accession>
<proteinExistence type="predicted"/>
<sequence length="418" mass="45121">MILIAVVFAVLQLANPVSRDTPDTKNYLSYALDLRGESKQRAAALTIDYVCAGKASVARRNQAVDVVRFHRASPTRRVVAECRREQWRGVSARLAAGRTAGHIVPFTPPRFMRIFEVRPGYPVFLVPFVTLLGVTWGLWASAVVVTVAGGVLVFLLLRTLRASTGAALTGQVLYYVLPCGTTAMRPMTEGLMMAVTLAALWGCALVLEGRARAGTWLVGGCLAVLFTVKHSQALFLGLCLGAACAVLLARRRRWDGPLRTLGAVAGCGVAATVLLAGALHYPSQSESVQDLLTGHYARPDRVHPWPEFLHLEAAFWIEWIRRQLWEPLFLASVVAAGWGALRRHRAFAVFLIAAAGTGVLNQAAHPDITVWGGRLIVLLWLLPAVGLPLLLDTVVRPGSRALGGLVPGPSRGESEVAR</sequence>
<dbReference type="Proteomes" id="UP000236178">
    <property type="component" value="Unassembled WGS sequence"/>
</dbReference>
<feature type="transmembrane region" description="Helical" evidence="1">
    <location>
        <begin position="136"/>
        <end position="157"/>
    </location>
</feature>
<keyword evidence="1" id="KW-0812">Transmembrane</keyword>
<keyword evidence="3" id="KW-1185">Reference proteome</keyword>
<dbReference type="RefSeq" id="WP_103549485.1">
    <property type="nucleotide sequence ID" value="NZ_JBHJSK010000005.1"/>
</dbReference>
<gene>
    <name evidence="2" type="ORF">CW362_12345</name>
</gene>
<evidence type="ECO:0000256" key="1">
    <source>
        <dbReference type="SAM" id="Phobius"/>
    </source>
</evidence>
<evidence type="ECO:0008006" key="4">
    <source>
        <dbReference type="Google" id="ProtNLM"/>
    </source>
</evidence>
<reference evidence="2 3" key="1">
    <citation type="submission" date="2017-12" db="EMBL/GenBank/DDBJ databases">
        <title>Streptomyces populusis sp. nov., a novel endophytic actinobacterium isolated from stems of Populus adenopoda Maxim.</title>
        <authorList>
            <person name="Wang Z."/>
        </authorList>
    </citation>
    <scope>NUCLEOTIDE SEQUENCE [LARGE SCALE GENOMIC DNA]</scope>
    <source>
        <strain evidence="2 3">A249</strain>
    </source>
</reference>
<feature type="transmembrane region" description="Helical" evidence="1">
    <location>
        <begin position="324"/>
        <end position="341"/>
    </location>
</feature>
<feature type="transmembrane region" description="Helical" evidence="1">
    <location>
        <begin position="261"/>
        <end position="281"/>
    </location>
</feature>
<keyword evidence="1" id="KW-0472">Membrane</keyword>
<protein>
    <recommendedName>
        <fullName evidence="4">Glycosyltransferase RgtA/B/C/D-like domain-containing protein</fullName>
    </recommendedName>
</protein>
<dbReference type="EMBL" id="PJOS01000018">
    <property type="protein sequence ID" value="PKT72754.1"/>
    <property type="molecule type" value="Genomic_DNA"/>
</dbReference>
<organism evidence="2 3">
    <name type="scientific">Streptomyces populi</name>
    <dbReference type="NCBI Taxonomy" id="2058924"/>
    <lineage>
        <taxon>Bacteria</taxon>
        <taxon>Bacillati</taxon>
        <taxon>Actinomycetota</taxon>
        <taxon>Actinomycetes</taxon>
        <taxon>Kitasatosporales</taxon>
        <taxon>Streptomycetaceae</taxon>
        <taxon>Streptomyces</taxon>
    </lineage>
</organism>
<keyword evidence="1" id="KW-1133">Transmembrane helix</keyword>
<feature type="transmembrane region" description="Helical" evidence="1">
    <location>
        <begin position="346"/>
        <end position="364"/>
    </location>
</feature>
<evidence type="ECO:0000313" key="3">
    <source>
        <dbReference type="Proteomes" id="UP000236178"/>
    </source>
</evidence>
<feature type="transmembrane region" description="Helical" evidence="1">
    <location>
        <begin position="231"/>
        <end position="249"/>
    </location>
</feature>
<dbReference type="OrthoDB" id="4922020at2"/>
<feature type="transmembrane region" description="Helical" evidence="1">
    <location>
        <begin position="191"/>
        <end position="211"/>
    </location>
</feature>
<evidence type="ECO:0000313" key="2">
    <source>
        <dbReference type="EMBL" id="PKT72754.1"/>
    </source>
</evidence>
<dbReference type="AlphaFoldDB" id="A0A2I0SS57"/>